<evidence type="ECO:0000256" key="2">
    <source>
        <dbReference type="ARBA" id="ARBA00022737"/>
    </source>
</evidence>
<dbReference type="GO" id="GO:0008270">
    <property type="term" value="F:zinc ion binding"/>
    <property type="evidence" value="ECO:0007669"/>
    <property type="project" value="UniProtKB-KW"/>
</dbReference>
<keyword evidence="8" id="KW-0238">DNA-binding</keyword>
<dbReference type="CDD" id="cd10747">
    <property type="entry name" value="DnaJ_C"/>
    <property type="match status" value="1"/>
</dbReference>
<sequence length="311" mass="33277">MAEDYYKTLGVSREASADEIRKAYRKLARENHPDVKPDDKAAAKRFKEIQEAYSVLGSAEKRTQYDRYGHAFQGAPGGGGGQYRHPGGGGQPDLNDIFGEGFDLGDLFGGAFGGGASSARGPRAARPRQARGADARAEITVPFTVAAEGGKHDLRIDRDGKPESISIKVPAGIKEGGTIRLAGQGQPGYSGGPAGDLLITIHIAAHPHFRREGSNLLVDVPVTPSEAVLGAKVEVPTLSEGTLMLTIPPGTSSGKKLRLRGKGVIDPKTKNRGDQFVVVKIVVPEDPTDDHRKLYEELKGLETDPRENLWQ</sequence>
<keyword evidence="1" id="KW-0479">Metal-binding</keyword>
<dbReference type="GO" id="GO:0003677">
    <property type="term" value="F:DNA binding"/>
    <property type="evidence" value="ECO:0007669"/>
    <property type="project" value="UniProtKB-KW"/>
</dbReference>
<dbReference type="EMBL" id="CP036268">
    <property type="protein sequence ID" value="QDT35713.1"/>
    <property type="molecule type" value="Genomic_DNA"/>
</dbReference>
<dbReference type="CDD" id="cd06257">
    <property type="entry name" value="DnaJ"/>
    <property type="match status" value="1"/>
</dbReference>
<dbReference type="PANTHER" id="PTHR43096">
    <property type="entry name" value="DNAJ HOMOLOG 1, MITOCHONDRIAL-RELATED"/>
    <property type="match status" value="1"/>
</dbReference>
<dbReference type="OrthoDB" id="9779889at2"/>
<dbReference type="Gene3D" id="2.60.260.20">
    <property type="entry name" value="Urease metallochaperone UreE, N-terminal domain"/>
    <property type="match status" value="2"/>
</dbReference>
<dbReference type="Pfam" id="PF01556">
    <property type="entry name" value="DnaJ_C"/>
    <property type="match status" value="1"/>
</dbReference>
<dbReference type="GO" id="GO:0005737">
    <property type="term" value="C:cytoplasm"/>
    <property type="evidence" value="ECO:0007669"/>
    <property type="project" value="TreeGrafter"/>
</dbReference>
<evidence type="ECO:0000256" key="1">
    <source>
        <dbReference type="ARBA" id="ARBA00022723"/>
    </source>
</evidence>
<dbReference type="Pfam" id="PF00226">
    <property type="entry name" value="DnaJ"/>
    <property type="match status" value="1"/>
</dbReference>
<dbReference type="PRINTS" id="PR00625">
    <property type="entry name" value="JDOMAIN"/>
</dbReference>
<dbReference type="SUPFAM" id="SSF49493">
    <property type="entry name" value="HSP40/DnaJ peptide-binding domain"/>
    <property type="match status" value="2"/>
</dbReference>
<feature type="region of interest" description="Disordered" evidence="6">
    <location>
        <begin position="115"/>
        <end position="134"/>
    </location>
</feature>
<dbReference type="FunFam" id="2.60.260.20:FF:000005">
    <property type="entry name" value="Chaperone protein dnaJ 1, mitochondrial"/>
    <property type="match status" value="1"/>
</dbReference>
<feature type="domain" description="J" evidence="7">
    <location>
        <begin position="4"/>
        <end position="69"/>
    </location>
</feature>
<protein>
    <submittedName>
        <fullName evidence="8">Curved DNA-binding protein</fullName>
    </submittedName>
</protein>
<dbReference type="InterPro" id="IPR008971">
    <property type="entry name" value="HSP40/DnaJ_pept-bd"/>
</dbReference>
<dbReference type="Proteomes" id="UP000317318">
    <property type="component" value="Chromosome"/>
</dbReference>
<dbReference type="GO" id="GO:0051082">
    <property type="term" value="F:unfolded protein binding"/>
    <property type="evidence" value="ECO:0007669"/>
    <property type="project" value="InterPro"/>
</dbReference>
<evidence type="ECO:0000256" key="6">
    <source>
        <dbReference type="SAM" id="MobiDB-lite"/>
    </source>
</evidence>
<accession>A0A517QVX0</accession>
<keyword evidence="5" id="KW-0143">Chaperone</keyword>
<dbReference type="PROSITE" id="PS50076">
    <property type="entry name" value="DNAJ_2"/>
    <property type="match status" value="1"/>
</dbReference>
<evidence type="ECO:0000256" key="3">
    <source>
        <dbReference type="ARBA" id="ARBA00022771"/>
    </source>
</evidence>
<dbReference type="PANTHER" id="PTHR43096:SF52">
    <property type="entry name" value="DNAJ HOMOLOG 1, MITOCHONDRIAL-RELATED"/>
    <property type="match status" value="1"/>
</dbReference>
<evidence type="ECO:0000256" key="5">
    <source>
        <dbReference type="ARBA" id="ARBA00023186"/>
    </source>
</evidence>
<evidence type="ECO:0000313" key="8">
    <source>
        <dbReference type="EMBL" id="QDT35713.1"/>
    </source>
</evidence>
<dbReference type="KEGG" id="svp:Pan189_00660"/>
<evidence type="ECO:0000256" key="4">
    <source>
        <dbReference type="ARBA" id="ARBA00022833"/>
    </source>
</evidence>
<dbReference type="Gene3D" id="1.10.287.110">
    <property type="entry name" value="DnaJ domain"/>
    <property type="match status" value="1"/>
</dbReference>
<keyword evidence="4" id="KW-0862">Zinc</keyword>
<reference evidence="8 9" key="1">
    <citation type="submission" date="2019-02" db="EMBL/GenBank/DDBJ databases">
        <title>Deep-cultivation of Planctomycetes and their phenomic and genomic characterization uncovers novel biology.</title>
        <authorList>
            <person name="Wiegand S."/>
            <person name="Jogler M."/>
            <person name="Boedeker C."/>
            <person name="Pinto D."/>
            <person name="Vollmers J."/>
            <person name="Rivas-Marin E."/>
            <person name="Kohn T."/>
            <person name="Peeters S.H."/>
            <person name="Heuer A."/>
            <person name="Rast P."/>
            <person name="Oberbeckmann S."/>
            <person name="Bunk B."/>
            <person name="Jeske O."/>
            <person name="Meyerdierks A."/>
            <person name="Storesund J.E."/>
            <person name="Kallscheuer N."/>
            <person name="Luecker S."/>
            <person name="Lage O.M."/>
            <person name="Pohl T."/>
            <person name="Merkel B.J."/>
            <person name="Hornburger P."/>
            <person name="Mueller R.-W."/>
            <person name="Bruemmer F."/>
            <person name="Labrenz M."/>
            <person name="Spormann A.M."/>
            <person name="Op den Camp H."/>
            <person name="Overmann J."/>
            <person name="Amann R."/>
            <person name="Jetten M.S.M."/>
            <person name="Mascher T."/>
            <person name="Medema M.H."/>
            <person name="Devos D.P."/>
            <person name="Kaster A.-K."/>
            <person name="Ovreas L."/>
            <person name="Rohde M."/>
            <person name="Galperin M.Y."/>
            <person name="Jogler C."/>
        </authorList>
    </citation>
    <scope>NUCLEOTIDE SEQUENCE [LARGE SCALE GENOMIC DNA]</scope>
    <source>
        <strain evidence="8 9">Pan189</strain>
    </source>
</reference>
<gene>
    <name evidence="8" type="primary">cbpA</name>
    <name evidence="8" type="ORF">Pan189_00660</name>
</gene>
<dbReference type="GO" id="GO:0042026">
    <property type="term" value="P:protein refolding"/>
    <property type="evidence" value="ECO:0007669"/>
    <property type="project" value="TreeGrafter"/>
</dbReference>
<dbReference type="AlphaFoldDB" id="A0A517QVX0"/>
<keyword evidence="9" id="KW-1185">Reference proteome</keyword>
<evidence type="ECO:0000259" key="7">
    <source>
        <dbReference type="PROSITE" id="PS50076"/>
    </source>
</evidence>
<dbReference type="InterPro" id="IPR036869">
    <property type="entry name" value="J_dom_sf"/>
</dbReference>
<dbReference type="SUPFAM" id="SSF46565">
    <property type="entry name" value="Chaperone J-domain"/>
    <property type="match status" value="1"/>
</dbReference>
<dbReference type="SMART" id="SM00271">
    <property type="entry name" value="DnaJ"/>
    <property type="match status" value="1"/>
</dbReference>
<keyword evidence="2" id="KW-0677">Repeat</keyword>
<evidence type="ECO:0000313" key="9">
    <source>
        <dbReference type="Proteomes" id="UP000317318"/>
    </source>
</evidence>
<organism evidence="8 9">
    <name type="scientific">Stratiformator vulcanicus</name>
    <dbReference type="NCBI Taxonomy" id="2527980"/>
    <lineage>
        <taxon>Bacteria</taxon>
        <taxon>Pseudomonadati</taxon>
        <taxon>Planctomycetota</taxon>
        <taxon>Planctomycetia</taxon>
        <taxon>Planctomycetales</taxon>
        <taxon>Planctomycetaceae</taxon>
        <taxon>Stratiformator</taxon>
    </lineage>
</organism>
<dbReference type="RefSeq" id="WP_145361985.1">
    <property type="nucleotide sequence ID" value="NZ_CP036268.1"/>
</dbReference>
<proteinExistence type="predicted"/>
<dbReference type="InterPro" id="IPR002939">
    <property type="entry name" value="DnaJ_C"/>
</dbReference>
<name>A0A517QVX0_9PLAN</name>
<keyword evidence="3" id="KW-0863">Zinc-finger</keyword>
<dbReference type="InterPro" id="IPR001623">
    <property type="entry name" value="DnaJ_domain"/>
</dbReference>